<protein>
    <submittedName>
        <fullName evidence="2">Uncharacterized protein</fullName>
    </submittedName>
</protein>
<keyword evidence="4" id="KW-1185">Reference proteome</keyword>
<dbReference type="Proteomes" id="UP001208540">
    <property type="component" value="Unassembled WGS sequence"/>
</dbReference>
<comment type="caution">
    <text evidence="2">The sequence shown here is derived from an EMBL/GenBank/DDBJ whole genome shotgun (WGS) entry which is preliminary data.</text>
</comment>
<dbReference type="RefSeq" id="WP_265353514.1">
    <property type="nucleotide sequence ID" value="NZ_JAMQPL010000023.1"/>
</dbReference>
<dbReference type="AlphaFoldDB" id="A0AAW5VK80"/>
<gene>
    <name evidence="1" type="ORF">ND861_18790</name>
    <name evidence="2" type="ORF">ND862_18800</name>
</gene>
<organism evidence="2 3">
    <name type="scientific">Leptospira soteropolitanensis</name>
    <dbReference type="NCBI Taxonomy" id="2950025"/>
    <lineage>
        <taxon>Bacteria</taxon>
        <taxon>Pseudomonadati</taxon>
        <taxon>Spirochaetota</taxon>
        <taxon>Spirochaetia</taxon>
        <taxon>Leptospirales</taxon>
        <taxon>Leptospiraceae</taxon>
        <taxon>Leptospira</taxon>
    </lineage>
</organism>
<accession>A0AAW5VK80</accession>
<dbReference type="EMBL" id="JAMQPL010000023">
    <property type="protein sequence ID" value="MCW7532273.1"/>
    <property type="molecule type" value="Genomic_DNA"/>
</dbReference>
<dbReference type="EMBL" id="JAMQPM010000021">
    <property type="protein sequence ID" value="MCW7528412.1"/>
    <property type="molecule type" value="Genomic_DNA"/>
</dbReference>
<sequence length="269" mass="31718">MIKILDQTSITLTDSNSKLGFSSAGSDAWPAWDRFITYDSRNLYHIGNICGTCNFFFSKLEETSKISIDSYNLIENLNEGIKSINHELVSQYSKLFPNDHYEVLLIEFFPHLVFPKDSDDYFAKDLWETWQKERFQEEEDTKTEYYRGSDKKILNEEKIYEFYIPIYPIKNLNADRVKYYEDLIRNEKKPTALSISILDVKSPCDFPIINGEEKYPEISTHWCFANYILDGHHKIFAASNLRKSITLVTFLSHNQSWKYIEEFVNHCKT</sequence>
<proteinExistence type="predicted"/>
<evidence type="ECO:0000313" key="3">
    <source>
        <dbReference type="Proteomes" id="UP001208540"/>
    </source>
</evidence>
<evidence type="ECO:0000313" key="1">
    <source>
        <dbReference type="EMBL" id="MCW7528412.1"/>
    </source>
</evidence>
<name>A0AAW5VK80_9LEPT</name>
<evidence type="ECO:0000313" key="2">
    <source>
        <dbReference type="EMBL" id="MCW7532273.1"/>
    </source>
</evidence>
<dbReference type="Proteomes" id="UP001208912">
    <property type="component" value="Unassembled WGS sequence"/>
</dbReference>
<evidence type="ECO:0000313" key="4">
    <source>
        <dbReference type="Proteomes" id="UP001208912"/>
    </source>
</evidence>
<reference evidence="2 4" key="1">
    <citation type="submission" date="2022-06" db="EMBL/GenBank/DDBJ databases">
        <title>Leptospira isolates from biofilms formed at urban environments.</title>
        <authorList>
            <person name="Ribeiro P.S."/>
            <person name="Sousa T."/>
            <person name="Carvalho N."/>
            <person name="Aburjaile F."/>
            <person name="Neves F."/>
            <person name="Oliveira D."/>
            <person name="Blanco L."/>
            <person name="Lima J."/>
            <person name="Costa F."/>
            <person name="Brenig B."/>
            <person name="Soares S."/>
            <person name="Ramos R."/>
            <person name="Goes-Neto A."/>
            <person name="Matiuzzi M."/>
            <person name="Azevedo V."/>
            <person name="Ristow P."/>
        </authorList>
    </citation>
    <scope>NUCLEOTIDE SEQUENCE</scope>
    <source>
        <strain evidence="1 4">VSF19</strain>
        <strain evidence="2">VSF20</strain>
    </source>
</reference>